<evidence type="ECO:0008006" key="4">
    <source>
        <dbReference type="Google" id="ProtNLM"/>
    </source>
</evidence>
<keyword evidence="1" id="KW-0472">Membrane</keyword>
<comment type="caution">
    <text evidence="2">The sequence shown here is derived from an EMBL/GenBank/DDBJ whole genome shotgun (WGS) entry which is preliminary data.</text>
</comment>
<dbReference type="Proteomes" id="UP001158067">
    <property type="component" value="Unassembled WGS sequence"/>
</dbReference>
<accession>A0ABY1PRP0</accession>
<dbReference type="InterPro" id="IPR008979">
    <property type="entry name" value="Galactose-bd-like_sf"/>
</dbReference>
<keyword evidence="1" id="KW-1133">Transmembrane helix</keyword>
<evidence type="ECO:0000313" key="3">
    <source>
        <dbReference type="Proteomes" id="UP001158067"/>
    </source>
</evidence>
<dbReference type="InterPro" id="IPR012373">
    <property type="entry name" value="Ferrdict_sens_TM"/>
</dbReference>
<evidence type="ECO:0000256" key="1">
    <source>
        <dbReference type="SAM" id="Phobius"/>
    </source>
</evidence>
<dbReference type="InterPro" id="IPR038637">
    <property type="entry name" value="NPCBM_sf"/>
</dbReference>
<dbReference type="RefSeq" id="WP_283431202.1">
    <property type="nucleotide sequence ID" value="NZ_FXUG01000001.1"/>
</dbReference>
<feature type="transmembrane region" description="Helical" evidence="1">
    <location>
        <begin position="110"/>
        <end position="130"/>
    </location>
</feature>
<dbReference type="PANTHER" id="PTHR30273">
    <property type="entry name" value="PERIPLASMIC SIGNAL SENSOR AND SIGMA FACTOR ACTIVATOR FECR-RELATED"/>
    <property type="match status" value="1"/>
</dbReference>
<dbReference type="SUPFAM" id="SSF49785">
    <property type="entry name" value="Galactose-binding domain-like"/>
    <property type="match status" value="1"/>
</dbReference>
<keyword evidence="3" id="KW-1185">Reference proteome</keyword>
<gene>
    <name evidence="2" type="ORF">SAMN06265222_1011060</name>
</gene>
<dbReference type="PANTHER" id="PTHR30273:SF2">
    <property type="entry name" value="PROTEIN FECR"/>
    <property type="match status" value="1"/>
</dbReference>
<reference evidence="2 3" key="1">
    <citation type="submission" date="2017-05" db="EMBL/GenBank/DDBJ databases">
        <authorList>
            <person name="Varghese N."/>
            <person name="Submissions S."/>
        </authorList>
    </citation>
    <scope>NUCLEOTIDE SEQUENCE [LARGE SCALE GENOMIC DNA]</scope>
    <source>
        <strain evidence="2 3">DSM 25457</strain>
    </source>
</reference>
<dbReference type="EMBL" id="FXUG01000001">
    <property type="protein sequence ID" value="SMP44024.1"/>
    <property type="molecule type" value="Genomic_DNA"/>
</dbReference>
<dbReference type="Gene3D" id="2.60.120.1060">
    <property type="entry name" value="NPCBM/NEW2 domain"/>
    <property type="match status" value="1"/>
</dbReference>
<organism evidence="2 3">
    <name type="scientific">Neorhodopirellula lusitana</name>
    <dbReference type="NCBI Taxonomy" id="445327"/>
    <lineage>
        <taxon>Bacteria</taxon>
        <taxon>Pseudomonadati</taxon>
        <taxon>Planctomycetota</taxon>
        <taxon>Planctomycetia</taxon>
        <taxon>Pirellulales</taxon>
        <taxon>Pirellulaceae</taxon>
        <taxon>Neorhodopirellula</taxon>
    </lineage>
</organism>
<keyword evidence="1" id="KW-0812">Transmembrane</keyword>
<proteinExistence type="predicted"/>
<sequence length="581" mass="63880">MNNETRSLIFQAIDKSLSPEGLKRLQHELRSDEHARLEYIKAINLTETLVERSTGIQNLDHQGSESRVDGMAGLLDATGDASHGTSHSESVSQVTLTNQTRESLFRQATFPSWLVAVVAAMVMVASLYAMRHSEFFVNGDSWLADESPDTHDLPKVTQAVSSQLYVAKVVSLSDDVVWNDNSAAPDFLLRTRCDDRLRIASGLVRLQYFSGAEFLLRGPCIFATTGERSGRLEYGSLTGVVDDGDFWLTTPSAQVLGFGREFGVSVDDQAGTDVHVFNGVIQVDSAEPTNWISLTDGMSARIELGGAVERSPRTSGEQFTRHVPSPIKMSMSEVSLVDLVSATTAGHFGLAGVIAPDTGSSDRGPWLRVDGPGNRMHQGFQLTSWHPYVDGVFIPPEFGQPVQYSSEQGTIELPFCSGRTWGPIWSRRRVEGNAVMVARDDYWGTLTLERVSHKLQQSETGLIGLHSNAGITFDLNAVRDSVGNPMEFVCSVCNLDNSSETVNDDKWRRSKRFSADVQVFVDGQRKASRPDLTRQDGDVTLRTPIELSDRFLTIVTTDHDGFNGFDHVVLVDPVLKLAIPK</sequence>
<name>A0ABY1PRP0_9BACT</name>
<evidence type="ECO:0000313" key="2">
    <source>
        <dbReference type="EMBL" id="SMP44024.1"/>
    </source>
</evidence>
<protein>
    <recommendedName>
        <fullName evidence="4">FecR protein</fullName>
    </recommendedName>
</protein>